<keyword evidence="12 13" id="KW-0449">Lipoprotein</keyword>
<protein>
    <recommendedName>
        <fullName evidence="4">Outer-membrane lipoprotein LolB</fullName>
    </recommendedName>
</protein>
<dbReference type="RefSeq" id="WP_173766975.1">
    <property type="nucleotide sequence ID" value="NZ_CP048836.1"/>
</dbReference>
<dbReference type="SUPFAM" id="SSF89392">
    <property type="entry name" value="Prokaryotic lipoproteins and lipoprotein localization factors"/>
    <property type="match status" value="1"/>
</dbReference>
<evidence type="ECO:0000256" key="8">
    <source>
        <dbReference type="ARBA" id="ARBA00023136"/>
    </source>
</evidence>
<dbReference type="GO" id="GO:0009279">
    <property type="term" value="C:cell outer membrane"/>
    <property type="evidence" value="ECO:0007669"/>
    <property type="project" value="UniProtKB-SubCell"/>
</dbReference>
<evidence type="ECO:0000256" key="1">
    <source>
        <dbReference type="ARBA" id="ARBA00004459"/>
    </source>
</evidence>
<keyword evidence="10" id="KW-0143">Chaperone</keyword>
<dbReference type="GO" id="GO:0015031">
    <property type="term" value="P:protein transport"/>
    <property type="evidence" value="ECO:0007669"/>
    <property type="project" value="UniProtKB-KW"/>
</dbReference>
<comment type="subunit">
    <text evidence="3">Monomer.</text>
</comment>
<evidence type="ECO:0000256" key="5">
    <source>
        <dbReference type="ARBA" id="ARBA00022448"/>
    </source>
</evidence>
<sequence>MTAAAVVAGCATAPTTVTTTALAFRPVQAYFSISGRLAAKNGEDALSGKFAWQHAPASDRWDFYSPLGQLVARLTRNGETATLVTSNGEQIVEPVETLIARVLGVAVPVASLPRWVQGGVVAREDVREQDAVGRPLRIADDGWQVRYLAYASDAPDARPRSIEVSRGEARLKLIVDQWQ</sequence>
<evidence type="ECO:0000256" key="3">
    <source>
        <dbReference type="ARBA" id="ARBA00011245"/>
    </source>
</evidence>
<dbReference type="NCBIfam" id="TIGR00548">
    <property type="entry name" value="lolB"/>
    <property type="match status" value="1"/>
</dbReference>
<dbReference type="KEGG" id="azq:G3580_15385"/>
<accession>A0A6C1B7U3</accession>
<name>A0A6C1B7U3_9RHOO</name>
<keyword evidence="14" id="KW-1185">Reference proteome</keyword>
<dbReference type="Proteomes" id="UP000501991">
    <property type="component" value="Chromosome"/>
</dbReference>
<dbReference type="EMBL" id="CP048836">
    <property type="protein sequence ID" value="QID18885.1"/>
    <property type="molecule type" value="Genomic_DNA"/>
</dbReference>
<comment type="subcellular location">
    <subcellularLocation>
        <location evidence="1">Cell outer membrane</location>
        <topology evidence="1">Lipid-anchor</topology>
    </subcellularLocation>
</comment>
<evidence type="ECO:0000256" key="6">
    <source>
        <dbReference type="ARBA" id="ARBA00022729"/>
    </source>
</evidence>
<proteinExistence type="inferred from homology"/>
<keyword evidence="5" id="KW-0813">Transport</keyword>
<keyword evidence="8" id="KW-0472">Membrane</keyword>
<reference evidence="13 14" key="1">
    <citation type="submission" date="2020-02" db="EMBL/GenBank/DDBJ databases">
        <title>Nitrogenibacter mangrovi gen. nov., sp. nov. isolated from mangrove sediment, a denitrifying betaproteobacterium.</title>
        <authorList>
            <person name="Liao H."/>
            <person name="Tian Y."/>
        </authorList>
    </citation>
    <scope>NUCLEOTIDE SEQUENCE [LARGE SCALE GENOMIC DNA]</scope>
    <source>
        <strain evidence="13 14">M9-3-2</strain>
    </source>
</reference>
<organism evidence="13 14">
    <name type="scientific">Nitrogeniibacter mangrovi</name>
    <dbReference type="NCBI Taxonomy" id="2016596"/>
    <lineage>
        <taxon>Bacteria</taxon>
        <taxon>Pseudomonadati</taxon>
        <taxon>Pseudomonadota</taxon>
        <taxon>Betaproteobacteria</taxon>
        <taxon>Rhodocyclales</taxon>
        <taxon>Zoogloeaceae</taxon>
        <taxon>Nitrogeniibacter</taxon>
    </lineage>
</organism>
<dbReference type="Gene3D" id="2.50.20.10">
    <property type="entry name" value="Lipoprotein localisation LolA/LolB/LppX"/>
    <property type="match status" value="1"/>
</dbReference>
<dbReference type="Pfam" id="PF03550">
    <property type="entry name" value="LolB"/>
    <property type="match status" value="1"/>
</dbReference>
<gene>
    <name evidence="13" type="primary">lolB</name>
    <name evidence="13" type="ORF">G3580_15385</name>
</gene>
<comment type="similarity">
    <text evidence="2">Belongs to the LolB family.</text>
</comment>
<evidence type="ECO:0000256" key="2">
    <source>
        <dbReference type="ARBA" id="ARBA00009696"/>
    </source>
</evidence>
<evidence type="ECO:0000256" key="10">
    <source>
        <dbReference type="ARBA" id="ARBA00023186"/>
    </source>
</evidence>
<dbReference type="InterPro" id="IPR004565">
    <property type="entry name" value="OM_lipoprot_LolB"/>
</dbReference>
<evidence type="ECO:0000256" key="7">
    <source>
        <dbReference type="ARBA" id="ARBA00022927"/>
    </source>
</evidence>
<evidence type="ECO:0000256" key="9">
    <source>
        <dbReference type="ARBA" id="ARBA00023139"/>
    </source>
</evidence>
<keyword evidence="7" id="KW-0653">Protein transport</keyword>
<keyword evidence="6" id="KW-0732">Signal</keyword>
<evidence type="ECO:0000313" key="13">
    <source>
        <dbReference type="EMBL" id="QID18885.1"/>
    </source>
</evidence>
<evidence type="ECO:0000256" key="11">
    <source>
        <dbReference type="ARBA" id="ARBA00023237"/>
    </source>
</evidence>
<evidence type="ECO:0000256" key="12">
    <source>
        <dbReference type="ARBA" id="ARBA00023288"/>
    </source>
</evidence>
<evidence type="ECO:0000256" key="4">
    <source>
        <dbReference type="ARBA" id="ARBA00016202"/>
    </source>
</evidence>
<keyword evidence="11" id="KW-0998">Cell outer membrane</keyword>
<dbReference type="AlphaFoldDB" id="A0A6C1B7U3"/>
<keyword evidence="9" id="KW-0564">Palmitate</keyword>
<evidence type="ECO:0000313" key="14">
    <source>
        <dbReference type="Proteomes" id="UP000501991"/>
    </source>
</evidence>
<dbReference type="InterPro" id="IPR029046">
    <property type="entry name" value="LolA/LolB/LppX"/>
</dbReference>
<dbReference type="CDD" id="cd16326">
    <property type="entry name" value="LolB"/>
    <property type="match status" value="1"/>
</dbReference>